<keyword evidence="2" id="KW-1185">Reference proteome</keyword>
<name>A0ACC2IJF3_9PLEO</name>
<reference evidence="1" key="1">
    <citation type="submission" date="2022-11" db="EMBL/GenBank/DDBJ databases">
        <title>Genome Sequence of Boeremia exigua.</title>
        <authorList>
            <person name="Buettner E."/>
        </authorList>
    </citation>
    <scope>NUCLEOTIDE SEQUENCE</scope>
    <source>
        <strain evidence="1">CU02</strain>
    </source>
</reference>
<dbReference type="Proteomes" id="UP001153331">
    <property type="component" value="Unassembled WGS sequence"/>
</dbReference>
<protein>
    <submittedName>
        <fullName evidence="1">Uncharacterized protein</fullName>
    </submittedName>
</protein>
<evidence type="ECO:0000313" key="2">
    <source>
        <dbReference type="Proteomes" id="UP001153331"/>
    </source>
</evidence>
<evidence type="ECO:0000313" key="1">
    <source>
        <dbReference type="EMBL" id="KAJ8115323.1"/>
    </source>
</evidence>
<dbReference type="EMBL" id="JAPHNI010000146">
    <property type="protein sequence ID" value="KAJ8115323.1"/>
    <property type="molecule type" value="Genomic_DNA"/>
</dbReference>
<comment type="caution">
    <text evidence="1">The sequence shown here is derived from an EMBL/GenBank/DDBJ whole genome shotgun (WGS) entry which is preliminary data.</text>
</comment>
<organism evidence="1 2">
    <name type="scientific">Boeremia exigua</name>
    <dbReference type="NCBI Taxonomy" id="749465"/>
    <lineage>
        <taxon>Eukaryota</taxon>
        <taxon>Fungi</taxon>
        <taxon>Dikarya</taxon>
        <taxon>Ascomycota</taxon>
        <taxon>Pezizomycotina</taxon>
        <taxon>Dothideomycetes</taxon>
        <taxon>Pleosporomycetidae</taxon>
        <taxon>Pleosporales</taxon>
        <taxon>Pleosporineae</taxon>
        <taxon>Didymellaceae</taxon>
        <taxon>Boeremia</taxon>
    </lineage>
</organism>
<proteinExistence type="predicted"/>
<gene>
    <name evidence="1" type="ORF">OPT61_g3000</name>
</gene>
<sequence>MATEASLAERVGGECFYMNHAGHGLLLPGEQFLLPVSTAIRVVRSAPDTIEDILDLSDECLHAELDQDMLPHISLADAASRTTDVSEIIDTPFEEVLGPKFLPTTPLLPTVSTEMKPPYIALEYLSELSDEMDYRFGIYTACEYEYPEPFDSLFTGDTWTSSPDFGLAYPVETERC</sequence>
<accession>A0ACC2IJF3</accession>